<dbReference type="CDD" id="cd00186">
    <property type="entry name" value="TOP1Ac"/>
    <property type="match status" value="1"/>
</dbReference>
<evidence type="ECO:0000256" key="8">
    <source>
        <dbReference type="ARBA" id="ARBA00023029"/>
    </source>
</evidence>
<dbReference type="SMART" id="SM00493">
    <property type="entry name" value="TOPRIM"/>
    <property type="match status" value="1"/>
</dbReference>
<evidence type="ECO:0000256" key="1">
    <source>
        <dbReference type="ARBA" id="ARBA00000213"/>
    </source>
</evidence>
<dbReference type="InterPro" id="IPR013824">
    <property type="entry name" value="Topo_IA_cen_sub1"/>
</dbReference>
<dbReference type="InterPro" id="IPR013826">
    <property type="entry name" value="Topo_IA_cen_sub3"/>
</dbReference>
<feature type="compositionally biased region" description="Gly residues" evidence="14">
    <location>
        <begin position="882"/>
        <end position="909"/>
    </location>
</feature>
<evidence type="ECO:0000256" key="9">
    <source>
        <dbReference type="ARBA" id="ARBA00023125"/>
    </source>
</evidence>
<dbReference type="InterPro" id="IPR034144">
    <property type="entry name" value="TOPRIM_TopoIII"/>
</dbReference>
<dbReference type="EMBL" id="GEDC01005607">
    <property type="protein sequence ID" value="JAS31691.1"/>
    <property type="molecule type" value="Transcribed_RNA"/>
</dbReference>
<evidence type="ECO:0000313" key="18">
    <source>
        <dbReference type="EMBL" id="JAS31691.1"/>
    </source>
</evidence>
<feature type="compositionally biased region" description="Polar residues" evidence="14">
    <location>
        <begin position="763"/>
        <end position="794"/>
    </location>
</feature>
<feature type="region of interest" description="Disordered" evidence="14">
    <location>
        <begin position="763"/>
        <end position="828"/>
    </location>
</feature>
<dbReference type="PROSITE" id="PS50880">
    <property type="entry name" value="TOPRIM"/>
    <property type="match status" value="1"/>
</dbReference>
<evidence type="ECO:0000256" key="6">
    <source>
        <dbReference type="ARBA" id="ARBA00022833"/>
    </source>
</evidence>
<dbReference type="PROSITE" id="PS51999">
    <property type="entry name" value="ZF_GRF"/>
    <property type="match status" value="1"/>
</dbReference>
<dbReference type="PANTHER" id="PTHR11390:SF21">
    <property type="entry name" value="DNA TOPOISOMERASE 3-ALPHA"/>
    <property type="match status" value="1"/>
</dbReference>
<comment type="catalytic activity">
    <reaction evidence="1 13">
        <text>ATP-independent breakage of single-stranded DNA, followed by passage and rejoining.</text>
        <dbReference type="EC" id="5.6.2.1"/>
    </reaction>
</comment>
<accession>A0A1B6E1A8</accession>
<evidence type="ECO:0000256" key="14">
    <source>
        <dbReference type="SAM" id="MobiDB-lite"/>
    </source>
</evidence>
<dbReference type="FunFam" id="2.70.20.10:FF:000004">
    <property type="entry name" value="DNA topoisomerase"/>
    <property type="match status" value="1"/>
</dbReference>
<dbReference type="InterPro" id="IPR013497">
    <property type="entry name" value="Topo_IA_cen"/>
</dbReference>
<dbReference type="GO" id="GO:0008270">
    <property type="term" value="F:zinc ion binding"/>
    <property type="evidence" value="ECO:0007669"/>
    <property type="project" value="UniProtKB-KW"/>
</dbReference>
<dbReference type="EC" id="5.6.2.1" evidence="13"/>
<evidence type="ECO:0000259" key="17">
    <source>
        <dbReference type="PROSITE" id="PS52039"/>
    </source>
</evidence>
<evidence type="ECO:0000259" key="15">
    <source>
        <dbReference type="PROSITE" id="PS50880"/>
    </source>
</evidence>
<dbReference type="InterPro" id="IPR023406">
    <property type="entry name" value="Topo_IA_AS"/>
</dbReference>
<dbReference type="InterPro" id="IPR023405">
    <property type="entry name" value="Topo_IA_core_domain"/>
</dbReference>
<comment type="function">
    <text evidence="11">Releases the supercoiling and torsional tension of DNA introduced during the DNA replication and transcription by transiently cleaving and rejoining one strand of the DNA duplex. Introduces a single-strand break via transesterification at a target site in duplex DNA. The scissile phosphodiester is attacked by the catalytic tyrosine of the enzyme, resulting in the formation of a DNA-(5'-phosphotyrosyl)-enzyme intermediate and the expulsion of a 3'-OH DNA strand. The free DNA strand than undergoes passage around the unbroken strand thus removing DNA supercoils. Finally, in the religation step, the DNA 3'-OH attacks the covalent intermediate to expel the active-site tyrosine and restore the DNA phosphodiester backbone. Weakly relaxes negative supercoils and displays a distinct preference for binding single-stranded DNA.</text>
</comment>
<dbReference type="GO" id="GO:0003917">
    <property type="term" value="F:DNA topoisomerase type I (single strand cut, ATP-independent) activity"/>
    <property type="evidence" value="ECO:0007669"/>
    <property type="project" value="UniProtKB-EC"/>
</dbReference>
<comment type="similarity">
    <text evidence="3 13">Belongs to the type IA topoisomerase family.</text>
</comment>
<dbReference type="Gene3D" id="1.10.290.10">
    <property type="entry name" value="Topoisomerase I, domain 4"/>
    <property type="match status" value="1"/>
</dbReference>
<dbReference type="CDD" id="cd03362">
    <property type="entry name" value="TOPRIM_TopoIA_TopoIII"/>
    <property type="match status" value="1"/>
</dbReference>
<dbReference type="SMART" id="SM00436">
    <property type="entry name" value="TOP1Bc"/>
    <property type="match status" value="1"/>
</dbReference>
<dbReference type="GO" id="GO:0031422">
    <property type="term" value="C:RecQ family helicase-topoisomerase III complex"/>
    <property type="evidence" value="ECO:0007669"/>
    <property type="project" value="TreeGrafter"/>
</dbReference>
<name>A0A1B6E1A8_9HEMI</name>
<keyword evidence="5 12" id="KW-0863">Zinc-finger</keyword>
<keyword evidence="7" id="KW-0460">Magnesium</keyword>
<keyword evidence="9 13" id="KW-0238">DNA-binding</keyword>
<evidence type="ECO:0000256" key="5">
    <source>
        <dbReference type="ARBA" id="ARBA00022771"/>
    </source>
</evidence>
<dbReference type="InterPro" id="IPR000380">
    <property type="entry name" value="Topo_IA"/>
</dbReference>
<organism evidence="18">
    <name type="scientific">Clastoptera arizonana</name>
    <name type="common">Arizona spittle bug</name>
    <dbReference type="NCBI Taxonomy" id="38151"/>
    <lineage>
        <taxon>Eukaryota</taxon>
        <taxon>Metazoa</taxon>
        <taxon>Ecdysozoa</taxon>
        <taxon>Arthropoda</taxon>
        <taxon>Hexapoda</taxon>
        <taxon>Insecta</taxon>
        <taxon>Pterygota</taxon>
        <taxon>Neoptera</taxon>
        <taxon>Paraneoptera</taxon>
        <taxon>Hemiptera</taxon>
        <taxon>Auchenorrhyncha</taxon>
        <taxon>Cercopoidea</taxon>
        <taxon>Clastopteridae</taxon>
        <taxon>Clastoptera</taxon>
    </lineage>
</organism>
<feature type="compositionally biased region" description="Polar residues" evidence="14">
    <location>
        <begin position="804"/>
        <end position="814"/>
    </location>
</feature>
<dbReference type="GO" id="GO:0003677">
    <property type="term" value="F:DNA binding"/>
    <property type="evidence" value="ECO:0007669"/>
    <property type="project" value="UniProtKB-KW"/>
</dbReference>
<dbReference type="GO" id="GO:0005634">
    <property type="term" value="C:nucleus"/>
    <property type="evidence" value="ECO:0007669"/>
    <property type="project" value="TreeGrafter"/>
</dbReference>
<dbReference type="PROSITE" id="PS52039">
    <property type="entry name" value="TOPO_IA_2"/>
    <property type="match status" value="1"/>
</dbReference>
<sequence length="962" mass="108086">MNSCYISLWNPLHKLFKKSLSSLQKCTLSSSELKENGMKVLNVAEKNDVAKNLAFFLSGGNSRKREGFSVYNKIYEFEYNFQGTRRQMIMTSVSGHLLNNEFMGTYKNWKSCNPLSLFDAPVNKSCTQDYEPIKRTLEREIKSCNTLIIWTDCDREGENIGFEIITVCKAVKSNIKIFRAKFSEITAQSARRAMETLGQPNKRVSDAVDVRSELDLRIGAAFTRFQTLRLQQVFPTLLSNSVISYGSCQFPTLGFVVERYKAIERFVPEKFWKIKVLHVVNDLTVEFVWKRVRLFDQLMCQVLFERCLEDMTATVEKITSKPKSKWRPLPLDTVELEKISSRKLKINAKETMAIAEKLYTKGLISYPRTETNIFPKELNLRNLVEMHTSSPNWGDFASRILNNGPNPRQGKKSDQAHPPIHPTKYVDNLSGNEAKIYEYVVRHFLACLSKDAVGHETIVDIDINNEKFVANGLMILEKNYLEVYPYEKWNSKEIHIYQQGQIFRPTSLDIVDGETSPPKLLTEADLIALMEKHGIGTDATHAEHIDKIKFRRYVGLEDGIHFVPGHLGIGLVDGYDNMGFPMSKPNLRAELEADLVRICNGEKQPELVLAEQIAKYKEVFRIAQEQADKLDEALSKYMNAQPEVLPIDQRTVQESLTVMKCVGCNSDINVKTRPNSGGYFLGCMGYPECKMAIWFPTNVLEVEVTTNTCTVCGPGIRLLKFKFRPGSMNPYYPNTYIGCVNGCDEDLLELMDIQPFSARLRNRVQSQTAPPARLPSQNSSVSSGYASMNGGSSVRSDDWPSMDVFQNSTNNMPRSNERNQRPRNHNNQNLDGDSLVCCTCGEPARRLTVMKESVNKGRQFYSCHKGMGGCSFFQWADDDDGGNGGGGRGDGPGGGRGGGGKGRGGGGNGLKTQQFKGKGWGDGPTQSKKGVTKKRPASSQGSSRKCSKCFMTGHTRNRCPEL</sequence>
<keyword evidence="10 13" id="KW-0413">Isomerase</keyword>
<dbReference type="Gene3D" id="3.40.50.140">
    <property type="match status" value="1"/>
</dbReference>
<keyword evidence="6" id="KW-0862">Zinc</keyword>
<dbReference type="InterPro" id="IPR003602">
    <property type="entry name" value="Topo_IA_DNA-bd_dom"/>
</dbReference>
<dbReference type="InterPro" id="IPR010666">
    <property type="entry name" value="Znf_GRF"/>
</dbReference>
<dbReference type="InterPro" id="IPR013825">
    <property type="entry name" value="Topo_IA_cen_sub2"/>
</dbReference>
<dbReference type="Pfam" id="PF06839">
    <property type="entry name" value="Zn_ribbon_GRF"/>
    <property type="match status" value="1"/>
</dbReference>
<comment type="cofactor">
    <cofactor evidence="2">
        <name>Mg(2+)</name>
        <dbReference type="ChEBI" id="CHEBI:18420"/>
    </cofactor>
</comment>
<dbReference type="Gene3D" id="3.30.65.10">
    <property type="entry name" value="Bacterial Topoisomerase I, domain 1"/>
    <property type="match status" value="1"/>
</dbReference>
<evidence type="ECO:0000256" key="13">
    <source>
        <dbReference type="RuleBase" id="RU362092"/>
    </source>
</evidence>
<evidence type="ECO:0000256" key="2">
    <source>
        <dbReference type="ARBA" id="ARBA00001946"/>
    </source>
</evidence>
<protein>
    <recommendedName>
        <fullName evidence="13">DNA topoisomerase</fullName>
        <ecNumber evidence="13">5.6.2.1</ecNumber>
    </recommendedName>
</protein>
<dbReference type="GO" id="GO:0006265">
    <property type="term" value="P:DNA topological change"/>
    <property type="evidence" value="ECO:0007669"/>
    <property type="project" value="InterPro"/>
</dbReference>
<evidence type="ECO:0000256" key="10">
    <source>
        <dbReference type="ARBA" id="ARBA00023235"/>
    </source>
</evidence>
<evidence type="ECO:0000256" key="4">
    <source>
        <dbReference type="ARBA" id="ARBA00022723"/>
    </source>
</evidence>
<feature type="domain" description="Toprim" evidence="15">
    <location>
        <begin position="39"/>
        <end position="183"/>
    </location>
</feature>
<dbReference type="SUPFAM" id="SSF56712">
    <property type="entry name" value="Prokaryotic type I DNA topoisomerase"/>
    <property type="match status" value="1"/>
</dbReference>
<keyword evidence="8 13" id="KW-0799">Topoisomerase</keyword>
<evidence type="ECO:0000259" key="16">
    <source>
        <dbReference type="PROSITE" id="PS51999"/>
    </source>
</evidence>
<dbReference type="SMART" id="SM00437">
    <property type="entry name" value="TOP1Ac"/>
    <property type="match status" value="1"/>
</dbReference>
<dbReference type="PROSITE" id="PS00396">
    <property type="entry name" value="TOPO_IA_1"/>
    <property type="match status" value="1"/>
</dbReference>
<evidence type="ECO:0000256" key="7">
    <source>
        <dbReference type="ARBA" id="ARBA00022842"/>
    </source>
</evidence>
<dbReference type="GO" id="GO:0006281">
    <property type="term" value="P:DNA repair"/>
    <property type="evidence" value="ECO:0007669"/>
    <property type="project" value="TreeGrafter"/>
</dbReference>
<dbReference type="Gene3D" id="1.10.460.10">
    <property type="entry name" value="Topoisomerase I, domain 2"/>
    <property type="match status" value="1"/>
</dbReference>
<dbReference type="InterPro" id="IPR006171">
    <property type="entry name" value="TOPRIM_dom"/>
</dbReference>
<dbReference type="GO" id="GO:0006310">
    <property type="term" value="P:DNA recombination"/>
    <property type="evidence" value="ECO:0007669"/>
    <property type="project" value="TreeGrafter"/>
</dbReference>
<comment type="function">
    <text evidence="13">Introduces a single-strand break via transesterification at a target site in duplex DNA. Releases the supercoiling and torsional tension of DNA introduced during the DNA replication and transcription by transiently cleaving and rejoining one strand of the DNA duplex. The scissile phosphodiester is attacked by the catalytic tyrosine of the enzyme, resulting in the formation of a DNA-(5'-phosphotyrosyl)-enzyme intermediate and the expulsion of a 3'-OH DNA strand.</text>
</comment>
<feature type="domain" description="GRF-type" evidence="16">
    <location>
        <begin position="838"/>
        <end position="879"/>
    </location>
</feature>
<keyword evidence="4" id="KW-0479">Metal-binding</keyword>
<dbReference type="InterPro" id="IPR003601">
    <property type="entry name" value="Topo_IA_2"/>
</dbReference>
<feature type="domain" description="Topo IA-type catalytic" evidence="17">
    <location>
        <begin position="201"/>
        <end position="620"/>
    </location>
</feature>
<dbReference type="FunFam" id="1.10.460.10:FF:000003">
    <property type="entry name" value="DNA topoisomerase"/>
    <property type="match status" value="1"/>
</dbReference>
<proteinExistence type="inferred from homology"/>
<dbReference type="Pfam" id="PF01751">
    <property type="entry name" value="Toprim"/>
    <property type="match status" value="1"/>
</dbReference>
<dbReference type="FunFam" id="3.40.50.140:FF:000003">
    <property type="entry name" value="DNA topoisomerase"/>
    <property type="match status" value="1"/>
</dbReference>
<gene>
    <name evidence="18" type="ORF">g.11037</name>
</gene>
<dbReference type="PANTHER" id="PTHR11390">
    <property type="entry name" value="PROKARYOTIC DNA TOPOISOMERASE"/>
    <property type="match status" value="1"/>
</dbReference>
<evidence type="ECO:0000256" key="11">
    <source>
        <dbReference type="ARBA" id="ARBA00056363"/>
    </source>
</evidence>
<dbReference type="FunFam" id="1.10.290.10:FF:000001">
    <property type="entry name" value="DNA topoisomerase"/>
    <property type="match status" value="1"/>
</dbReference>
<evidence type="ECO:0000256" key="3">
    <source>
        <dbReference type="ARBA" id="ARBA00009446"/>
    </source>
</evidence>
<dbReference type="Pfam" id="PF01131">
    <property type="entry name" value="Topoisom_bac"/>
    <property type="match status" value="1"/>
</dbReference>
<dbReference type="Gene3D" id="2.70.20.10">
    <property type="entry name" value="Topoisomerase I, domain 3"/>
    <property type="match status" value="1"/>
</dbReference>
<dbReference type="AlphaFoldDB" id="A0A1B6E1A8"/>
<feature type="region of interest" description="Disordered" evidence="14">
    <location>
        <begin position="881"/>
        <end position="947"/>
    </location>
</feature>
<reference evidence="18" key="1">
    <citation type="submission" date="2015-12" db="EMBL/GenBank/DDBJ databases">
        <title>De novo transcriptome assembly of four potential Pierce s Disease insect vectors from Arizona vineyards.</title>
        <authorList>
            <person name="Tassone E.E."/>
        </authorList>
    </citation>
    <scope>NUCLEOTIDE SEQUENCE</scope>
</reference>
<dbReference type="PRINTS" id="PR00417">
    <property type="entry name" value="PRTPISMRASEI"/>
</dbReference>
<evidence type="ECO:0000256" key="12">
    <source>
        <dbReference type="PROSITE-ProRule" id="PRU01343"/>
    </source>
</evidence>